<feature type="transmembrane region" description="Helical" evidence="1">
    <location>
        <begin position="60"/>
        <end position="78"/>
    </location>
</feature>
<reference evidence="2 3" key="1">
    <citation type="submission" date="2020-10" db="EMBL/GenBank/DDBJ databases">
        <title>Sequencing the genomes of 1000 actinobacteria strains.</title>
        <authorList>
            <person name="Klenk H.-P."/>
        </authorList>
    </citation>
    <scope>NUCLEOTIDE SEQUENCE [LARGE SCALE GENOMIC DNA]</scope>
    <source>
        <strain evidence="2 3">DSM 46661</strain>
    </source>
</reference>
<dbReference type="EMBL" id="JADBEJ010000005">
    <property type="protein sequence ID" value="MBE1579805.1"/>
    <property type="molecule type" value="Genomic_DNA"/>
</dbReference>
<keyword evidence="1" id="KW-0472">Membrane</keyword>
<comment type="caution">
    <text evidence="2">The sequence shown here is derived from an EMBL/GenBank/DDBJ whole genome shotgun (WGS) entry which is preliminary data.</text>
</comment>
<protein>
    <submittedName>
        <fullName evidence="2">Uncharacterized membrane protein YhaH (DUF805 family)</fullName>
    </submittedName>
</protein>
<keyword evidence="3" id="KW-1185">Reference proteome</keyword>
<organism evidence="2 3">
    <name type="scientific">Amycolatopsis roodepoortensis</name>
    <dbReference type="NCBI Taxonomy" id="700274"/>
    <lineage>
        <taxon>Bacteria</taxon>
        <taxon>Bacillati</taxon>
        <taxon>Actinomycetota</taxon>
        <taxon>Actinomycetes</taxon>
        <taxon>Pseudonocardiales</taxon>
        <taxon>Pseudonocardiaceae</taxon>
        <taxon>Amycolatopsis</taxon>
    </lineage>
</organism>
<dbReference type="RefSeq" id="WP_192746283.1">
    <property type="nucleotide sequence ID" value="NZ_JADBEJ010000005.1"/>
</dbReference>
<evidence type="ECO:0000256" key="1">
    <source>
        <dbReference type="SAM" id="Phobius"/>
    </source>
</evidence>
<feature type="transmembrane region" description="Helical" evidence="1">
    <location>
        <begin position="6"/>
        <end position="27"/>
    </location>
</feature>
<keyword evidence="1" id="KW-1133">Transmembrane helix</keyword>
<feature type="transmembrane region" description="Helical" evidence="1">
    <location>
        <begin position="122"/>
        <end position="141"/>
    </location>
</feature>
<accession>A0ABR9LHN4</accession>
<name>A0ABR9LHN4_9PSEU</name>
<evidence type="ECO:0000313" key="3">
    <source>
        <dbReference type="Proteomes" id="UP000656548"/>
    </source>
</evidence>
<evidence type="ECO:0000313" key="2">
    <source>
        <dbReference type="EMBL" id="MBE1579805.1"/>
    </source>
</evidence>
<sequence>MPFDNIVAVALIMGLFGLAILVLLWPGEKQGRKVLRRWGAADPSPSDVAEAVRYLRRRRFWYPWLFLGLPVLADLAGIRVEGASLLLATLLIGALIAEILAQRPRKSTRREAGPERRAVRGLIPGWGLLLYAVVVAAAAVWLVVHRWWALLGVAAAVSVVTWLIVLLAMRRPSTGDTPADGVLRVRSARVAAGLGLAATVTLAMPEVADAGSAVVVLAGLAGWYHLARPSR</sequence>
<feature type="transmembrane region" description="Helical" evidence="1">
    <location>
        <begin position="210"/>
        <end position="227"/>
    </location>
</feature>
<proteinExistence type="predicted"/>
<dbReference type="Proteomes" id="UP000656548">
    <property type="component" value="Unassembled WGS sequence"/>
</dbReference>
<feature type="transmembrane region" description="Helical" evidence="1">
    <location>
        <begin position="188"/>
        <end position="204"/>
    </location>
</feature>
<gene>
    <name evidence="2" type="ORF">H4W30_006865</name>
</gene>
<feature type="transmembrane region" description="Helical" evidence="1">
    <location>
        <begin position="147"/>
        <end position="168"/>
    </location>
</feature>
<keyword evidence="1" id="KW-0812">Transmembrane</keyword>
<feature type="transmembrane region" description="Helical" evidence="1">
    <location>
        <begin position="84"/>
        <end position="101"/>
    </location>
</feature>